<evidence type="ECO:0000256" key="4">
    <source>
        <dbReference type="ARBA" id="ARBA00022664"/>
    </source>
</evidence>
<evidence type="ECO:0000313" key="12">
    <source>
        <dbReference type="EMBL" id="CAG5041505.1"/>
    </source>
</evidence>
<comment type="function">
    <text evidence="1">Component of the U5 snRNP complex that is required for spliceosome assembly and for pre-mRNA splicing.</text>
</comment>
<dbReference type="PANTHER" id="PTHR33480">
    <property type="entry name" value="SET DOMAIN-CONTAINING PROTEIN-RELATED"/>
    <property type="match status" value="1"/>
</dbReference>
<feature type="domain" description="AAR2 N-terminal" evidence="11">
    <location>
        <begin position="13"/>
        <end position="144"/>
    </location>
</feature>
<evidence type="ECO:0000259" key="10">
    <source>
        <dbReference type="Pfam" id="PF05282"/>
    </source>
</evidence>
<feature type="region of interest" description="Disordered" evidence="9">
    <location>
        <begin position="160"/>
        <end position="204"/>
    </location>
</feature>
<dbReference type="InterPro" id="IPR033647">
    <property type="entry name" value="Aar2_N"/>
</dbReference>
<keyword evidence="5" id="KW-0747">Spliceosome</keyword>
<evidence type="ECO:0000256" key="6">
    <source>
        <dbReference type="ARBA" id="ARBA00023187"/>
    </source>
</evidence>
<feature type="region of interest" description="Disordered" evidence="9">
    <location>
        <begin position="392"/>
        <end position="479"/>
    </location>
</feature>
<reference evidence="12" key="1">
    <citation type="submission" date="2021-04" db="EMBL/GenBank/DDBJ databases">
        <authorList>
            <person name="Tunstrom K."/>
        </authorList>
    </citation>
    <scope>NUCLEOTIDE SEQUENCE</scope>
</reference>
<dbReference type="CDD" id="cd13777">
    <property type="entry name" value="Aar2_N"/>
    <property type="match status" value="1"/>
</dbReference>
<sequence>MDQETAKKLLVEGGTFVFLGVPEETQFGIDMQCWNTEEDFRGIKMIPPGLHYIHYSAVSKGTGDVSPRSGFMQYFHKKDFIVKMWDKKSEDISKEEISEESIQRLKDNLLNLDRHLAPYPYEIWQKWRLLCSQITAELAAKLSPESGLIRASVELLSMTDAERPRGKKSTEGSMGGEDSEEIPTKEEDAGEESTSGQSDAKRAKRITREEKEDAMLPVLKPAPGTAMRFTEIPRDKFPPGSTPEEITKHYLDQSYTLELMIAQHDEPLHIIGELQFAYLCFLIGHSLEAFEHWKNLVILLCSCDDAIHKYRSVFFHFIRTIEIQIEEMPEEFLADIVMNKNLVYKKLREFFRTAYVSKVDGRLLTMIERFKENLTEKLQWDFTGLDADEEDERPVIRSRRNLPSYAPPNTSIDDSFDIIDNEKHRDETYLPSTDDDTANSSNLNNDLTDTLMDDITNDADDSDSNYNETCLPDQRPMTDIETPRNTLLSDSVATSSPPLLDADSNVIIEANANILADNSNNSVIRNSDYLNVLEQPQNPMHSESGQSCLTITNQSLSNVLEQSPYQMHVTLSNPNECNLTKNHTITSQSLSQDHTTQIQDSVPTTSGGASNDGIPNFSNDNSSEFDDSDKDPTYISAFEKSSSITSYTEETEEVLNKTHQNQQLCLRRRSLGEPQDLTSCQKTKELKRTRARDYCFFCEVDVLNFARHLLRNHCTEPEVQNIISHPTKSCVRKNLITNLRKRGNYIRNVIKCVKPMKKSNVYPHIDYLPCEKCLGFYSMKQLWKHKKTCQPLSDTANTEVQSQNFMLRNLNIDKKLKDEVFPKMRPDKISLEAKRDTLIFAFGAQYLRIGKMRELAKLLLELKTLKPSLKNLMDCLKPQNYDLIVTATKKVSSYNCKTDRYGAPTYAMNISTSLKQCCNIAIMTTLKSGSSVETAAVEADLKTLIHLIKTNWKFDVSSQACNDLNLKKWNKITIVPLAKDLKLLKNYLCEKSKSAASKLIESETSNIEAYNTLTETVYCRVLLLNRRRPGELQRLPLSIYQESSNDKSAYEEFDRAISSAEKVLVNSFKRIVIRGKRGRGVPVLLTDEVQSDINLLISVRRNYICEKNDFLFAKPGSESTLCGYKVLKKYATASGARNPAAITTTKLRKHLATLTQMFNLKESDIEQLANFMGHTQAVHRQNYRLPDDVYQTAKLSKLLLLMESGKADSYRGKCLDDINLDLEQDLLENAQGHDNYDSDELIDYDAALPTEKSKETEFTDDNPVLTPQSTLLSDATNATHIKTKKKRNLVPWTTEQKSIVKKFFSKHIKNKQPPKRHECEELRSQHTEILHNKDWLKIKVFVQNAYTNNK</sequence>
<keyword evidence="6" id="KW-0508">mRNA splicing</keyword>
<dbReference type="Pfam" id="PF20981">
    <property type="entry name" value="AAR2_1st"/>
    <property type="match status" value="1"/>
</dbReference>
<organism evidence="12 13">
    <name type="scientific">Parnassius apollo</name>
    <name type="common">Apollo butterfly</name>
    <name type="synonym">Papilio apollo</name>
    <dbReference type="NCBI Taxonomy" id="110799"/>
    <lineage>
        <taxon>Eukaryota</taxon>
        <taxon>Metazoa</taxon>
        <taxon>Ecdysozoa</taxon>
        <taxon>Arthropoda</taxon>
        <taxon>Hexapoda</taxon>
        <taxon>Insecta</taxon>
        <taxon>Pterygota</taxon>
        <taxon>Neoptera</taxon>
        <taxon>Endopterygota</taxon>
        <taxon>Lepidoptera</taxon>
        <taxon>Glossata</taxon>
        <taxon>Ditrysia</taxon>
        <taxon>Papilionoidea</taxon>
        <taxon>Papilionidae</taxon>
        <taxon>Parnassiinae</taxon>
        <taxon>Parnassini</taxon>
        <taxon>Parnassius</taxon>
        <taxon>Parnassius</taxon>
    </lineage>
</organism>
<feature type="region of interest" description="Disordered" evidence="9">
    <location>
        <begin position="588"/>
        <end position="628"/>
    </location>
</feature>
<gene>
    <name evidence="12" type="ORF">PAPOLLO_LOCUS22189</name>
</gene>
<protein>
    <recommendedName>
        <fullName evidence="3">Protein AAR2 homolog</fullName>
    </recommendedName>
    <alternativeName>
        <fullName evidence="7">AAR2 splicing factor homolog</fullName>
    </alternativeName>
</protein>
<proteinExistence type="inferred from homology"/>
<dbReference type="PANTHER" id="PTHR33480:SF1">
    <property type="entry name" value="TYR RECOMBINASE DOMAIN-CONTAINING PROTEIN"/>
    <property type="match status" value="1"/>
</dbReference>
<dbReference type="FunFam" id="2.60.34.20:FF:000001">
    <property type="entry name" value="protein AAR2 homolog"/>
    <property type="match status" value="1"/>
</dbReference>
<dbReference type="EMBL" id="CAJQZP010001359">
    <property type="protein sequence ID" value="CAG5041505.1"/>
    <property type="molecule type" value="Genomic_DNA"/>
</dbReference>
<feature type="compositionally biased region" description="Basic and acidic residues" evidence="9">
    <location>
        <begin position="160"/>
        <end position="170"/>
    </location>
</feature>
<evidence type="ECO:0000256" key="5">
    <source>
        <dbReference type="ARBA" id="ARBA00022728"/>
    </source>
</evidence>
<evidence type="ECO:0000256" key="3">
    <source>
        <dbReference type="ARBA" id="ARBA00016372"/>
    </source>
</evidence>
<name>A0A8S3XUE4_PARAO</name>
<dbReference type="GO" id="GO:0008380">
    <property type="term" value="P:RNA splicing"/>
    <property type="evidence" value="ECO:0007669"/>
    <property type="project" value="UniProtKB-KW"/>
</dbReference>
<keyword evidence="13" id="KW-1185">Reference proteome</keyword>
<evidence type="ECO:0000313" key="13">
    <source>
        <dbReference type="Proteomes" id="UP000691718"/>
    </source>
</evidence>
<dbReference type="FunFam" id="1.25.40.550:FF:000001">
    <property type="entry name" value="AAR2 splicing factor homolog"/>
    <property type="match status" value="1"/>
</dbReference>
<feature type="compositionally biased region" description="Low complexity" evidence="9">
    <location>
        <begin position="438"/>
        <end position="450"/>
    </location>
</feature>
<comment type="caution">
    <text evidence="12">The sequence shown here is derived from an EMBL/GenBank/DDBJ whole genome shotgun (WGS) entry which is preliminary data.</text>
</comment>
<dbReference type="Proteomes" id="UP000691718">
    <property type="component" value="Unassembled WGS sequence"/>
</dbReference>
<dbReference type="InterPro" id="IPR033648">
    <property type="entry name" value="AAR2_C"/>
</dbReference>
<dbReference type="CDD" id="cd13778">
    <property type="entry name" value="Aar2_C"/>
    <property type="match status" value="1"/>
</dbReference>
<dbReference type="GO" id="GO:0006397">
    <property type="term" value="P:mRNA processing"/>
    <property type="evidence" value="ECO:0007669"/>
    <property type="project" value="UniProtKB-KW"/>
</dbReference>
<feature type="compositionally biased region" description="Acidic residues" evidence="9">
    <location>
        <begin position="451"/>
        <end position="463"/>
    </location>
</feature>
<evidence type="ECO:0000256" key="8">
    <source>
        <dbReference type="ARBA" id="ARBA00047009"/>
    </source>
</evidence>
<dbReference type="OrthoDB" id="201752at2759"/>
<dbReference type="Pfam" id="PF05282">
    <property type="entry name" value="AAR2"/>
    <property type="match status" value="1"/>
</dbReference>
<feature type="compositionally biased region" description="Polar residues" evidence="9">
    <location>
        <begin position="588"/>
        <end position="609"/>
    </location>
</feature>
<evidence type="ECO:0000256" key="1">
    <source>
        <dbReference type="ARBA" id="ARBA00003708"/>
    </source>
</evidence>
<dbReference type="GO" id="GO:0005681">
    <property type="term" value="C:spliceosomal complex"/>
    <property type="evidence" value="ECO:0007669"/>
    <property type="project" value="UniProtKB-KW"/>
</dbReference>
<evidence type="ECO:0000256" key="7">
    <source>
        <dbReference type="ARBA" id="ARBA00030625"/>
    </source>
</evidence>
<keyword evidence="4" id="KW-0507">mRNA processing</keyword>
<feature type="domain" description="AAR2 C-terminal" evidence="10">
    <location>
        <begin position="229"/>
        <end position="382"/>
    </location>
</feature>
<evidence type="ECO:0000259" key="11">
    <source>
        <dbReference type="Pfam" id="PF20981"/>
    </source>
</evidence>
<accession>A0A8S3XUE4</accession>
<comment type="subunit">
    <text evidence="8">Interacts with PRPF8 (via RNase H homology domain). Component of a U5 snRNP complex that contains PRPF8.</text>
</comment>
<comment type="similarity">
    <text evidence="2">Belongs to the AAR2 family.</text>
</comment>
<evidence type="ECO:0000256" key="2">
    <source>
        <dbReference type="ARBA" id="ARBA00006281"/>
    </source>
</evidence>
<evidence type="ECO:0000256" key="9">
    <source>
        <dbReference type="SAM" id="MobiDB-lite"/>
    </source>
</evidence>